<proteinExistence type="predicted"/>
<sequence>MGSEYDENLEENTFFQQIRLNYGEILKTASENNWILCVPRIGSCGDIKLSKHDVLEHILVQNVGNQHFQNLNSSEIEKLSDTLIFKSSDINRRVRILFTEDFFVGNHKYAVWCIDELLSRNEVAKRIELVEINNFCDCINFLWTDTLGCRLLEEINAVVQLCLHQSNMEELDLLQLKDVMQDTYDQCLYKALECFQDRLEDENFIHNLKLAVETFMYACVKEKLFNCLCTLTSSSDANLNKIIRNSQDIPLRAFKISNEFYDLLPLSKIELNKINNTYTILNKIMCLKWTFKVLSKKFLNSEILLEIFIFLVIKSNIFNWIANLTFIATFRFCNIKSTDESNFLITTLQAAIKYLNEGNLNQLKYKVESQICQGEFGSLVALIEEGNLNALINAVSCNHKLSKQLCHPLCSCDNCEHLLRTNTCQIDSRDELGRSLLHIAAKVNHSDIIQFLIMKGANINATDYSGLTPLHYAVSSGNQQAAFLLLHSGCEKNIRDSEGNTPLHVATRNGQENCVKTLIYFTEDRGCDLEINCTNNSGDTALHFASKYGYISIVKLLIEYGAKIVLNSRSLSPYHVGHNSNIKNILKSVTILSRDLSTKEVIKSTKLKKDVVNDKDIIQDKKHVTNFCKNGSANFGLYPKNLEQFKKTDLLLKAIENNDLPLTCFYLGIPMPPTSSTTRSNCHPLCICEKCQDIIEEDIISNDLKQNTLNINVCNPDGFTPLHIASKFGRTEILRLLLDAGAVVNLKTYKTFHTPLHIACIFRKKHIVRELLKCGNCCIDPVDSYGNTPLHYACLNNDLETFEILIVHGADAKVKNNAGKTVIDEAEEHVFLNISRMLKERTDCKKLCVEDIL</sequence>
<organism evidence="1 2">
    <name type="scientific">Holotrichia oblita</name>
    <name type="common">Chafer beetle</name>
    <dbReference type="NCBI Taxonomy" id="644536"/>
    <lineage>
        <taxon>Eukaryota</taxon>
        <taxon>Metazoa</taxon>
        <taxon>Ecdysozoa</taxon>
        <taxon>Arthropoda</taxon>
        <taxon>Hexapoda</taxon>
        <taxon>Insecta</taxon>
        <taxon>Pterygota</taxon>
        <taxon>Neoptera</taxon>
        <taxon>Endopterygota</taxon>
        <taxon>Coleoptera</taxon>
        <taxon>Polyphaga</taxon>
        <taxon>Scarabaeiformia</taxon>
        <taxon>Scarabaeidae</taxon>
        <taxon>Melolonthinae</taxon>
        <taxon>Holotrichia</taxon>
    </lineage>
</organism>
<evidence type="ECO:0000313" key="2">
    <source>
        <dbReference type="Proteomes" id="UP001056778"/>
    </source>
</evidence>
<reference evidence="1" key="1">
    <citation type="submission" date="2022-04" db="EMBL/GenBank/DDBJ databases">
        <title>Chromosome-scale genome assembly of Holotrichia oblita Faldermann.</title>
        <authorList>
            <person name="Rongchong L."/>
        </authorList>
    </citation>
    <scope>NUCLEOTIDE SEQUENCE</scope>
    <source>
        <strain evidence="1">81SQS9</strain>
    </source>
</reference>
<protein>
    <submittedName>
        <fullName evidence="1">Ankyrin repeat domain-containing protein 27</fullName>
    </submittedName>
</protein>
<gene>
    <name evidence="1" type="ORF">MML48_8g00000827</name>
</gene>
<dbReference type="Proteomes" id="UP001056778">
    <property type="component" value="Chromosome 8"/>
</dbReference>
<accession>A0ACB9SMZ7</accession>
<name>A0ACB9SMZ7_HOLOL</name>
<comment type="caution">
    <text evidence="1">The sequence shown here is derived from an EMBL/GenBank/DDBJ whole genome shotgun (WGS) entry which is preliminary data.</text>
</comment>
<evidence type="ECO:0000313" key="1">
    <source>
        <dbReference type="EMBL" id="KAI4456704.1"/>
    </source>
</evidence>
<dbReference type="EMBL" id="CM043022">
    <property type="protein sequence ID" value="KAI4456704.1"/>
    <property type="molecule type" value="Genomic_DNA"/>
</dbReference>
<keyword evidence="2" id="KW-1185">Reference proteome</keyword>